<evidence type="ECO:0000256" key="17">
    <source>
        <dbReference type="ARBA" id="ARBA00038748"/>
    </source>
</evidence>
<comment type="catalytic activity">
    <reaction evidence="19">
        <text>N-terminal L-methionyl-L-aspartyl-[protein] + acetyl-CoA = N-terminal N(alpha)-acetyl-L-methionyl-L-aspartyl-[protein] + CoA + H(+)</text>
        <dbReference type="Rhea" id="RHEA:50480"/>
        <dbReference type="Rhea" id="RHEA-COMP:12692"/>
        <dbReference type="Rhea" id="RHEA-COMP:12693"/>
        <dbReference type="ChEBI" id="CHEBI:15378"/>
        <dbReference type="ChEBI" id="CHEBI:57287"/>
        <dbReference type="ChEBI" id="CHEBI:57288"/>
        <dbReference type="ChEBI" id="CHEBI:133045"/>
        <dbReference type="ChEBI" id="CHEBI:133063"/>
        <dbReference type="EC" id="2.3.1.254"/>
    </reaction>
</comment>
<evidence type="ECO:0000256" key="12">
    <source>
        <dbReference type="ARBA" id="ARBA00022989"/>
    </source>
</evidence>
<keyword evidence="7 25" id="KW-0337">GPI-anchor biosynthesis</keyword>
<organism evidence="28 29">
    <name type="scientific">Python bivittatus</name>
    <name type="common">Burmese python</name>
    <name type="synonym">Python molurus bivittatus</name>
    <dbReference type="NCBI Taxonomy" id="176946"/>
    <lineage>
        <taxon>Eukaryota</taxon>
        <taxon>Metazoa</taxon>
        <taxon>Chordata</taxon>
        <taxon>Craniata</taxon>
        <taxon>Vertebrata</taxon>
        <taxon>Euteleostomi</taxon>
        <taxon>Lepidosauria</taxon>
        <taxon>Squamata</taxon>
        <taxon>Bifurcata</taxon>
        <taxon>Unidentata</taxon>
        <taxon>Episquamata</taxon>
        <taxon>Toxicofera</taxon>
        <taxon>Serpentes</taxon>
        <taxon>Henophidia</taxon>
        <taxon>Pythonidae</taxon>
        <taxon>Python</taxon>
    </lineage>
</organism>
<evidence type="ECO:0000313" key="29">
    <source>
        <dbReference type="RefSeq" id="XP_025027721.1"/>
    </source>
</evidence>
<gene>
    <name evidence="29" type="primary">LOC103060469</name>
</gene>
<protein>
    <recommendedName>
        <fullName evidence="24 25">GPI alpha-1,4-mannosyltransferase I, catalytic subunit</fullName>
        <ecNumber evidence="25">2.4.1.-</ecNumber>
    </recommendedName>
    <alternativeName>
        <fullName evidence="25">GPI mannosyltransferase I</fullName>
    </alternativeName>
</protein>
<comment type="catalytic activity">
    <reaction evidence="22">
        <text>N-terminal L-methionyl-L-glutamyl-[protein] + acetyl-CoA = N-terminal N(alpha)-acetyl-L-methionyl-L-glutamyl-[protein] + CoA + H(+)</text>
        <dbReference type="Rhea" id="RHEA:50488"/>
        <dbReference type="Rhea" id="RHEA-COMP:12696"/>
        <dbReference type="Rhea" id="RHEA-COMP:12697"/>
        <dbReference type="ChEBI" id="CHEBI:15378"/>
        <dbReference type="ChEBI" id="CHEBI:57287"/>
        <dbReference type="ChEBI" id="CHEBI:57288"/>
        <dbReference type="ChEBI" id="CHEBI:133359"/>
        <dbReference type="ChEBI" id="CHEBI:133360"/>
        <dbReference type="EC" id="2.3.1.254"/>
    </reaction>
</comment>
<dbReference type="FunFam" id="3.40.630.30:FF:000015">
    <property type="entry name" value="N-alpha-acetyltransferase 20 isoform X1"/>
    <property type="match status" value="1"/>
</dbReference>
<evidence type="ECO:0000256" key="19">
    <source>
        <dbReference type="ARBA" id="ARBA00047385"/>
    </source>
</evidence>
<feature type="transmembrane region" description="Helical" evidence="25">
    <location>
        <begin position="170"/>
        <end position="191"/>
    </location>
</feature>
<keyword evidence="28" id="KW-1185">Reference proteome</keyword>
<evidence type="ECO:0000256" key="9">
    <source>
        <dbReference type="ARBA" id="ARBA00022679"/>
    </source>
</evidence>
<evidence type="ECO:0000256" key="5">
    <source>
        <dbReference type="ARBA" id="ARBA00011071"/>
    </source>
</evidence>
<comment type="subunit">
    <text evidence="17">Component of the N-terminal acetyltransferase B (NatB) complex which is composed of NAA20 and NAA25.</text>
</comment>
<feature type="transmembrane region" description="Helical" evidence="25">
    <location>
        <begin position="473"/>
        <end position="495"/>
    </location>
</feature>
<feature type="transmembrane region" description="Helical" evidence="25">
    <location>
        <begin position="395"/>
        <end position="413"/>
    </location>
</feature>
<comment type="catalytic activity">
    <reaction evidence="21">
        <text>N-terminal L-methionyl-L-glutaminyl-[protein] + acetyl-CoA = N-terminal N(alpha)-acetyl-L-methionyl-L-glutaminyl-[protein] + CoA + H(+)</text>
        <dbReference type="Rhea" id="RHEA:50492"/>
        <dbReference type="Rhea" id="RHEA-COMP:12698"/>
        <dbReference type="Rhea" id="RHEA-COMP:12699"/>
        <dbReference type="ChEBI" id="CHEBI:15378"/>
        <dbReference type="ChEBI" id="CHEBI:57287"/>
        <dbReference type="ChEBI" id="CHEBI:57288"/>
        <dbReference type="ChEBI" id="CHEBI:133361"/>
        <dbReference type="ChEBI" id="CHEBI:133362"/>
        <dbReference type="EC" id="2.3.1.254"/>
    </reaction>
</comment>
<dbReference type="RefSeq" id="XP_025027721.1">
    <property type="nucleotide sequence ID" value="XM_025171953.1"/>
</dbReference>
<keyword evidence="12 25" id="KW-1133">Transmembrane helix</keyword>
<keyword evidence="6" id="KW-0963">Cytoplasm</keyword>
<evidence type="ECO:0000256" key="22">
    <source>
        <dbReference type="ARBA" id="ARBA00048890"/>
    </source>
</evidence>
<evidence type="ECO:0000256" key="16">
    <source>
        <dbReference type="ARBA" id="ARBA00025786"/>
    </source>
</evidence>
<proteinExistence type="inferred from homology"/>
<dbReference type="Gene3D" id="3.40.630.30">
    <property type="match status" value="1"/>
</dbReference>
<comment type="function">
    <text evidence="18">Catalytic subunit of the NatB complex which catalyzes acetylation of the N-terminal methionine residues of peptides beginning with Met-Asp, Met-Glu, Met-Asn and Met-Gln. Proteins with cell cycle functions are overrepresented in the pool of NatB substrates. Required for maintaining the structure and function of actomyosin fibers and for proper cellular migration.</text>
</comment>
<dbReference type="AlphaFoldDB" id="A0A9F5J978"/>
<evidence type="ECO:0000256" key="7">
    <source>
        <dbReference type="ARBA" id="ARBA00022502"/>
    </source>
</evidence>
<feature type="transmembrane region" description="Helical" evidence="25">
    <location>
        <begin position="310"/>
        <end position="330"/>
    </location>
</feature>
<dbReference type="OrthoDB" id="1741594at2759"/>
<dbReference type="Pfam" id="PF00583">
    <property type="entry name" value="Acetyltransf_1"/>
    <property type="match status" value="1"/>
</dbReference>
<dbReference type="EC" id="2.4.1.-" evidence="25"/>
<dbReference type="GO" id="GO:0004376">
    <property type="term" value="F:GPI mannosyltransferase activity"/>
    <property type="evidence" value="ECO:0007669"/>
    <property type="project" value="InterPro"/>
</dbReference>
<keyword evidence="10 25" id="KW-0812">Transmembrane</keyword>
<keyword evidence="9 25" id="KW-0808">Transferase</keyword>
<evidence type="ECO:0000256" key="6">
    <source>
        <dbReference type="ARBA" id="ARBA00022490"/>
    </source>
</evidence>
<dbReference type="Pfam" id="PF05007">
    <property type="entry name" value="Mannosyl_trans"/>
    <property type="match status" value="1"/>
</dbReference>
<dbReference type="SUPFAM" id="SSF55729">
    <property type="entry name" value="Acyl-CoA N-acyltransferases (Nat)"/>
    <property type="match status" value="1"/>
</dbReference>
<feature type="transmembrane region" description="Helical" evidence="25">
    <location>
        <begin position="444"/>
        <end position="461"/>
    </location>
</feature>
<dbReference type="CDD" id="cd04301">
    <property type="entry name" value="NAT_SF"/>
    <property type="match status" value="1"/>
</dbReference>
<evidence type="ECO:0000256" key="15">
    <source>
        <dbReference type="ARBA" id="ARBA00023315"/>
    </source>
</evidence>
<feature type="domain" description="N-acetyltransferase" evidence="27">
    <location>
        <begin position="490"/>
        <end position="645"/>
    </location>
</feature>
<dbReference type="GO" id="GO:0051751">
    <property type="term" value="F:alpha-1,4-mannosyltransferase activity"/>
    <property type="evidence" value="ECO:0007669"/>
    <property type="project" value="InterPro"/>
</dbReference>
<dbReference type="GO" id="GO:0006506">
    <property type="term" value="P:GPI anchor biosynthetic process"/>
    <property type="evidence" value="ECO:0007669"/>
    <property type="project" value="UniProtKB-KW"/>
</dbReference>
<dbReference type="GO" id="GO:0120518">
    <property type="term" value="F:protein N-terminal-methionine acetyltransferase activity"/>
    <property type="evidence" value="ECO:0007669"/>
    <property type="project" value="UniProtKB-EC"/>
</dbReference>
<evidence type="ECO:0000259" key="27">
    <source>
        <dbReference type="PROSITE" id="PS51186"/>
    </source>
</evidence>
<evidence type="ECO:0000256" key="2">
    <source>
        <dbReference type="ARBA" id="ARBA00004477"/>
    </source>
</evidence>
<feature type="transmembrane region" description="Helical" evidence="25">
    <location>
        <begin position="369"/>
        <end position="388"/>
    </location>
</feature>
<evidence type="ECO:0000256" key="26">
    <source>
        <dbReference type="SAM" id="MobiDB-lite"/>
    </source>
</evidence>
<dbReference type="GO" id="GO:0005789">
    <property type="term" value="C:endoplasmic reticulum membrane"/>
    <property type="evidence" value="ECO:0007669"/>
    <property type="project" value="UniProtKB-SubCell"/>
</dbReference>
<comment type="pathway">
    <text evidence="4 25">Glycolipid biosynthesis; glycosylphosphatidylinositol-anchor biosynthesis.</text>
</comment>
<evidence type="ECO:0000256" key="11">
    <source>
        <dbReference type="ARBA" id="ARBA00022824"/>
    </source>
</evidence>
<evidence type="ECO:0000256" key="25">
    <source>
        <dbReference type="RuleBase" id="RU365064"/>
    </source>
</evidence>
<name>A0A9F5J978_PYTBI</name>
<dbReference type="GeneID" id="103060469"/>
<dbReference type="GO" id="GO:0005634">
    <property type="term" value="C:nucleus"/>
    <property type="evidence" value="ECO:0007669"/>
    <property type="project" value="UniProtKB-SubCell"/>
</dbReference>
<evidence type="ECO:0000256" key="24">
    <source>
        <dbReference type="ARBA" id="ARBA00093608"/>
    </source>
</evidence>
<comment type="function">
    <text evidence="23 25">Catalytic subunit of the glycosylphosphatidylinositol-mannosyltransferase I complex which catalyzes the transfer of the first mannose, via an alpha-1,4 bond from a dolichol-phosphate-mannose (Dol-P-Man) to the glucosaminyl acyl phosphatidylinositol (GlcN-(acyl)PI) intermediate to generate alpha-D-Man-(1-&gt;4)-alpha-D-GlcN-(1-&gt;6)-(1-radyl,2-acyl-sn-glycero-3-phospho)-2-acyl-inositol and participates in the sixth step of the glycosylphosphatidylinositol-anchor biosynthesis.</text>
</comment>
<dbReference type="GO" id="GO:1990529">
    <property type="term" value="C:glycosylphosphatidylinositol-mannosyltransferase I complex"/>
    <property type="evidence" value="ECO:0007669"/>
    <property type="project" value="TreeGrafter"/>
</dbReference>
<evidence type="ECO:0000256" key="18">
    <source>
        <dbReference type="ARBA" id="ARBA00046112"/>
    </source>
</evidence>
<keyword evidence="15" id="KW-0012">Acyltransferase</keyword>
<dbReference type="PANTHER" id="PTHR12886:SF0">
    <property type="entry name" value="GPI MANNOSYLTRANSFERASE 1"/>
    <property type="match status" value="1"/>
</dbReference>
<sequence>MWLSMMCKPRTFFQQECLLLEHHSPNSSSKFRRVWSGTSKPDQSNQVHLAAMLRGGLQSGPVPGSASHRDSSPRDPCAPPSPRAGQRILDRFLRKDVLFSSAFLIRLGLIFYGIYQDRTMLVKYTDIDYQVFTDAARCVTEGKSPYQRATYRYTPLLAWMLTPNIHVSDLYGKILFVAGDLVAAFLMYQILLLRGLESWRACGCCTFWLLNPLPMTVSSRGNAESLVASLVLGTLYYMAKRHVVKAAVLYGLAVHMKIYPVTYALPFVLYLQSNTGAELGKAKAFLSEKGKVASAGHRCGLSSRLFTREVLLFATVSGGIFATLALAFYLCYGWEFLEHTYLYHLLRRDTRHNFSPYFYMLYLTAESDWSLALGLAAFLPQLLLLLAISFAYRRDLAFCCFLHTAVFVSFNKVCTSQYFLWYLCLLPLVTPFLEMSWLRGAMLLLLWLLGQGLWLLPAYFLEFKGQNTFLLLWLAGLAFLSINCTILVQMISHYYPEHIPRKMKPLNLDPLTETYGIPFYLQYLAHWPEYFIVAEAPGGELMGYIMGKAEGSVAREEWHGHVTALSVAPEFRRLGLAAKLMELLEEISERKGGFFVDLFVRVSNQVAVNMYKQLGYSVYRTVLEYYSASSGEPDEDAYDMRKALSRDKEKKSIIPLPHPVRPEDIE</sequence>
<dbReference type="PANTHER" id="PTHR12886">
    <property type="entry name" value="PIG-M MANNOSYLTRANSFERASE"/>
    <property type="match status" value="1"/>
</dbReference>
<evidence type="ECO:0000256" key="20">
    <source>
        <dbReference type="ARBA" id="ARBA00047402"/>
    </source>
</evidence>
<evidence type="ECO:0000256" key="3">
    <source>
        <dbReference type="ARBA" id="ARBA00004496"/>
    </source>
</evidence>
<dbReference type="InterPro" id="IPR016181">
    <property type="entry name" value="Acyl_CoA_acyltransferase"/>
</dbReference>
<dbReference type="PROSITE" id="PS51186">
    <property type="entry name" value="GNAT"/>
    <property type="match status" value="1"/>
</dbReference>
<feature type="transmembrane region" description="Helical" evidence="25">
    <location>
        <begin position="97"/>
        <end position="115"/>
    </location>
</feature>
<comment type="similarity">
    <text evidence="16">Belongs to the acetyltransferase family. ARD1 subfamily.</text>
</comment>
<comment type="subcellular location">
    <subcellularLocation>
        <location evidence="3">Cytoplasm</location>
    </subcellularLocation>
    <subcellularLocation>
        <location evidence="2 25">Endoplasmic reticulum membrane</location>
        <topology evidence="2 25">Multi-pass membrane protein</topology>
    </subcellularLocation>
    <subcellularLocation>
        <location evidence="1">Nucleus</location>
    </subcellularLocation>
</comment>
<evidence type="ECO:0000313" key="28">
    <source>
        <dbReference type="Proteomes" id="UP000695026"/>
    </source>
</evidence>
<evidence type="ECO:0000256" key="8">
    <source>
        <dbReference type="ARBA" id="ARBA00022676"/>
    </source>
</evidence>
<dbReference type="Proteomes" id="UP000695026">
    <property type="component" value="Unplaced"/>
</dbReference>
<accession>A0A9F5J978</accession>
<evidence type="ECO:0000256" key="4">
    <source>
        <dbReference type="ARBA" id="ARBA00004687"/>
    </source>
</evidence>
<keyword evidence="11 25" id="KW-0256">Endoplasmic reticulum</keyword>
<evidence type="ECO:0000256" key="1">
    <source>
        <dbReference type="ARBA" id="ARBA00004123"/>
    </source>
</evidence>
<reference evidence="29" key="1">
    <citation type="submission" date="2025-08" db="UniProtKB">
        <authorList>
            <consortium name="RefSeq"/>
        </authorList>
    </citation>
    <scope>IDENTIFICATION</scope>
    <source>
        <tissue evidence="29">Liver</tissue>
    </source>
</reference>
<comment type="similarity">
    <text evidence="5 25">Belongs to the PIGM family.</text>
</comment>
<comment type="catalytic activity">
    <reaction evidence="20">
        <text>N-terminal L-methionyl-L-asparaginyl-[protein] + acetyl-CoA = N-terminal N(alpha)-acetyl-L-methionyl-L-asparaginyl-[protein] + CoA + H(+)</text>
        <dbReference type="Rhea" id="RHEA:50484"/>
        <dbReference type="Rhea" id="RHEA-COMP:12694"/>
        <dbReference type="Rhea" id="RHEA-COMP:12695"/>
        <dbReference type="ChEBI" id="CHEBI:15378"/>
        <dbReference type="ChEBI" id="CHEBI:57287"/>
        <dbReference type="ChEBI" id="CHEBI:57288"/>
        <dbReference type="ChEBI" id="CHEBI:133356"/>
        <dbReference type="ChEBI" id="CHEBI:133358"/>
        <dbReference type="EC" id="2.3.1.254"/>
    </reaction>
</comment>
<keyword evidence="8 25" id="KW-0328">Glycosyltransferase</keyword>
<feature type="region of interest" description="Disordered" evidence="26">
    <location>
        <begin position="60"/>
        <end position="82"/>
    </location>
</feature>
<evidence type="ECO:0000256" key="21">
    <source>
        <dbReference type="ARBA" id="ARBA00048177"/>
    </source>
</evidence>
<dbReference type="InterPro" id="IPR007704">
    <property type="entry name" value="PIG-M"/>
</dbReference>
<dbReference type="InterPro" id="IPR000182">
    <property type="entry name" value="GNAT_dom"/>
</dbReference>
<keyword evidence="14" id="KW-0539">Nucleus</keyword>
<keyword evidence="13 25" id="KW-0472">Membrane</keyword>
<evidence type="ECO:0000256" key="13">
    <source>
        <dbReference type="ARBA" id="ARBA00023136"/>
    </source>
</evidence>
<evidence type="ECO:0000256" key="23">
    <source>
        <dbReference type="ARBA" id="ARBA00093408"/>
    </source>
</evidence>
<evidence type="ECO:0000256" key="10">
    <source>
        <dbReference type="ARBA" id="ARBA00022692"/>
    </source>
</evidence>
<evidence type="ECO:0000256" key="14">
    <source>
        <dbReference type="ARBA" id="ARBA00023242"/>
    </source>
</evidence>